<evidence type="ECO:0000313" key="2">
    <source>
        <dbReference type="EMBL" id="CAL4065073.1"/>
    </source>
</evidence>
<dbReference type="InterPro" id="IPR004119">
    <property type="entry name" value="EcKL"/>
</dbReference>
<accession>A0AAV2PVN4</accession>
<name>A0AAV2PVN4_MEGNR</name>
<dbReference type="PANTHER" id="PTHR11012">
    <property type="entry name" value="PROTEIN KINASE-LIKE DOMAIN-CONTAINING"/>
    <property type="match status" value="1"/>
</dbReference>
<dbReference type="Pfam" id="PF02958">
    <property type="entry name" value="EcKL"/>
    <property type="match status" value="1"/>
</dbReference>
<gene>
    <name evidence="2" type="ORF">MNOR_LOCUS4531</name>
</gene>
<dbReference type="AlphaFoldDB" id="A0AAV2PVN4"/>
<dbReference type="SMART" id="SM00587">
    <property type="entry name" value="CHK"/>
    <property type="match status" value="1"/>
</dbReference>
<proteinExistence type="predicted"/>
<feature type="domain" description="CHK kinase-like" evidence="1">
    <location>
        <begin position="110"/>
        <end position="308"/>
    </location>
</feature>
<reference evidence="2 3" key="1">
    <citation type="submission" date="2024-05" db="EMBL/GenBank/DDBJ databases">
        <authorList>
            <person name="Wallberg A."/>
        </authorList>
    </citation>
    <scope>NUCLEOTIDE SEQUENCE [LARGE SCALE GENOMIC DNA]</scope>
</reference>
<dbReference type="InterPro" id="IPR015897">
    <property type="entry name" value="CHK_kinase-like"/>
</dbReference>
<dbReference type="Gene3D" id="3.90.1200.10">
    <property type="match status" value="1"/>
</dbReference>
<feature type="non-terminal residue" evidence="2">
    <location>
        <position position="1"/>
    </location>
</feature>
<comment type="caution">
    <text evidence="2">The sequence shown here is derived from an EMBL/GenBank/DDBJ whole genome shotgun (WGS) entry which is preliminary data.</text>
</comment>
<keyword evidence="3" id="KW-1185">Reference proteome</keyword>
<dbReference type="EMBL" id="CAXKWB010001664">
    <property type="protein sequence ID" value="CAL4065073.1"/>
    <property type="molecule type" value="Genomic_DNA"/>
</dbReference>
<evidence type="ECO:0000259" key="1">
    <source>
        <dbReference type="SMART" id="SM00587"/>
    </source>
</evidence>
<evidence type="ECO:0000313" key="3">
    <source>
        <dbReference type="Proteomes" id="UP001497623"/>
    </source>
</evidence>
<dbReference type="InterPro" id="IPR011009">
    <property type="entry name" value="Kinase-like_dom_sf"/>
</dbReference>
<dbReference type="SUPFAM" id="SSF56112">
    <property type="entry name" value="Protein kinase-like (PK-like)"/>
    <property type="match status" value="1"/>
</dbReference>
<dbReference type="PANTHER" id="PTHR11012:SF30">
    <property type="entry name" value="PROTEIN KINASE-LIKE DOMAIN-CONTAINING"/>
    <property type="match status" value="1"/>
</dbReference>
<dbReference type="Proteomes" id="UP001497623">
    <property type="component" value="Unassembled WGS sequence"/>
</dbReference>
<protein>
    <recommendedName>
        <fullName evidence="1">CHK kinase-like domain-containing protein</fullName>
    </recommendedName>
</protein>
<organism evidence="2 3">
    <name type="scientific">Meganyctiphanes norvegica</name>
    <name type="common">Northern krill</name>
    <name type="synonym">Thysanopoda norvegica</name>
    <dbReference type="NCBI Taxonomy" id="48144"/>
    <lineage>
        <taxon>Eukaryota</taxon>
        <taxon>Metazoa</taxon>
        <taxon>Ecdysozoa</taxon>
        <taxon>Arthropoda</taxon>
        <taxon>Crustacea</taxon>
        <taxon>Multicrustacea</taxon>
        <taxon>Malacostraca</taxon>
        <taxon>Eumalacostraca</taxon>
        <taxon>Eucarida</taxon>
        <taxon>Euphausiacea</taxon>
        <taxon>Euphausiidae</taxon>
        <taxon>Meganyctiphanes</taxon>
    </lineage>
</organism>
<sequence length="445" mass="50350">PATKPGDGYSGDLCLLNVQASIHYSDGSNGKLETKKTEENIYSFIVKLANPDPIMAHIQTVLGINMREFKIYSDFIQKLNKFQEEKTDNEFPINIPEYIYGKCSGDEFVLVMQNMKVLDYVTNPKETRMNLCQTKKVLEQLASLHAVSYAYEEMHNFLANYPFLKADKFTDLLLVGMSTSLDLSVAYLESLSGKENLAKKIKVARSNVIKTCKESFKYDPTPQIMCLMHGDSWNNNILFSQKEDEHGTKSVKDSDDAILIDWQATHWNTPVADLHYFINSSTSTELRKDHLDDVLKHYHTIFTEATIKLGTPVPAWTFEQFKKEYDQMKVYGFLKGLLFAQMLSEFSATMRIGDVPTGPPNPVVKSIKKGIAKAMVPLVLRPSIMEAGIKKFTKPLKEELLEGKTQLLCDAYLDLLLEADENGIFDIELPSSDEDDNGSRSLKCI</sequence>